<feature type="binding site" evidence="8">
    <location>
        <position position="126"/>
    </location>
    <ligand>
        <name>substrate</name>
    </ligand>
</feature>
<evidence type="ECO:0000256" key="8">
    <source>
        <dbReference type="PIRSR" id="PIRSR001084-2"/>
    </source>
</evidence>
<dbReference type="EC" id="3.2.1.23" evidence="3 6"/>
<keyword evidence="4 6" id="KW-0378">Hydrolase</keyword>
<dbReference type="SUPFAM" id="SSF52317">
    <property type="entry name" value="Class I glutamine amidotransferase-like"/>
    <property type="match status" value="1"/>
</dbReference>
<evidence type="ECO:0000259" key="10">
    <source>
        <dbReference type="Pfam" id="PF08532"/>
    </source>
</evidence>
<keyword evidence="5 6" id="KW-0326">Glycosidase</keyword>
<dbReference type="Gene3D" id="3.40.50.880">
    <property type="match status" value="1"/>
</dbReference>
<feature type="active site" description="Proton donor" evidence="7">
    <location>
        <position position="165"/>
    </location>
</feature>
<feature type="domain" description="Beta-galactosidase C-terminal" evidence="11">
    <location>
        <begin position="646"/>
        <end position="693"/>
    </location>
</feature>
<evidence type="ECO:0000313" key="13">
    <source>
        <dbReference type="Proteomes" id="UP000070092"/>
    </source>
</evidence>
<dbReference type="AlphaFoldDB" id="A0A133KPM9"/>
<feature type="domain" description="Beta-galactosidase trimerisation" evidence="10">
    <location>
        <begin position="416"/>
        <end position="626"/>
    </location>
</feature>
<dbReference type="Proteomes" id="UP000070092">
    <property type="component" value="Unassembled WGS sequence"/>
</dbReference>
<dbReference type="InterPro" id="IPR003476">
    <property type="entry name" value="Glyco_hydro_42"/>
</dbReference>
<dbReference type="GO" id="GO:0009341">
    <property type="term" value="C:beta-galactosidase complex"/>
    <property type="evidence" value="ECO:0007669"/>
    <property type="project" value="InterPro"/>
</dbReference>
<dbReference type="CDD" id="cd03143">
    <property type="entry name" value="A4_beta-galactosidase_middle_domain"/>
    <property type="match status" value="1"/>
</dbReference>
<dbReference type="GO" id="GO:0004565">
    <property type="term" value="F:beta-galactosidase activity"/>
    <property type="evidence" value="ECO:0007669"/>
    <property type="project" value="UniProtKB-EC"/>
</dbReference>
<dbReference type="EMBL" id="LRPO01000029">
    <property type="protein sequence ID" value="KWZ81481.1"/>
    <property type="molecule type" value="Genomic_DNA"/>
</dbReference>
<evidence type="ECO:0000256" key="6">
    <source>
        <dbReference type="PIRNR" id="PIRNR001084"/>
    </source>
</evidence>
<comment type="catalytic activity">
    <reaction evidence="1 6">
        <text>Hydrolysis of terminal non-reducing beta-D-galactose residues in beta-D-galactosides.</text>
        <dbReference type="EC" id="3.2.1.23"/>
    </reaction>
</comment>
<gene>
    <name evidence="12" type="ORF">HMPREF3196_00945</name>
</gene>
<evidence type="ECO:0000256" key="3">
    <source>
        <dbReference type="ARBA" id="ARBA00012756"/>
    </source>
</evidence>
<dbReference type="Pfam" id="PF02449">
    <property type="entry name" value="Glyco_hydro_42"/>
    <property type="match status" value="1"/>
</dbReference>
<feature type="binding site" evidence="8">
    <location>
        <position position="332"/>
    </location>
    <ligand>
        <name>substrate</name>
    </ligand>
</feature>
<evidence type="ECO:0000256" key="5">
    <source>
        <dbReference type="ARBA" id="ARBA00023295"/>
    </source>
</evidence>
<dbReference type="InterPro" id="IPR013529">
    <property type="entry name" value="Glyco_hydro_42_N"/>
</dbReference>
<evidence type="ECO:0000259" key="11">
    <source>
        <dbReference type="Pfam" id="PF08533"/>
    </source>
</evidence>
<sequence>MERNMSKRRKHSWPQPLKGAESRLWYGGDYNPDQWPEEVWDDDIRLMKKAGVNLVSVGIFSWAKIEPEEGKYDFDWLDRAIDKLGKAGIAVDLASATASPPMWLTQAHPEVLWKDERGDTVWPGAREHWRPTSPVFREYALNLCRRMAEHYKGNPYVVAWHVSNEYGCHNRFDYSDDAMRAFQKWCKKRYKTIDAVNEAWGTAFWAQHMNDFSEIIPPRYIGDGNFMNPGKLLDYKRFSSDALKELYIAERDVLESITPGLPLTTNFMVSAGGSMLDYDDWGAEVDFVSNDHYFTPGEAHFDEVAYAASLMDGISRKEPWFQMEHSTSAVNWRPINYRAEPGSVVRDSLAQVAMGADAICYFQWRQSKAGAEKWHSSMVPHAGEDSQIFRDVCELGADLGRLSDEGLMGTKTVKSKVAVVFDYESQWATEYTANPTQQVDHWTEPLDWFRALADNGITADVVPVRSDWDSYEIAVLPCVYLLSEETSRRVREFVANGGKLFVTYYTGLGDENDHIWLGGYPGSIRDVVGVRVEEFAPMGNDMPGALDHLDLDNGTVAHDFADVITSTADTSTVLASYKAERWTGMNEVPAIVANGYGDGRTVYVGCRLGRQGLAKSLPAMLGSMGLSDLAGDGRVLRVERADAAAASHFEFVFNRTHEPVTVDVEGEAIAASLAHVDDGRANIDPTGVVVLRR</sequence>
<evidence type="ECO:0000259" key="9">
    <source>
        <dbReference type="Pfam" id="PF02449"/>
    </source>
</evidence>
<dbReference type="PIRSF" id="PIRSF001084">
    <property type="entry name" value="B-galactosidase"/>
    <property type="match status" value="1"/>
</dbReference>
<evidence type="ECO:0000256" key="4">
    <source>
        <dbReference type="ARBA" id="ARBA00022801"/>
    </source>
</evidence>
<dbReference type="GO" id="GO:0006012">
    <property type="term" value="P:galactose metabolic process"/>
    <property type="evidence" value="ECO:0007669"/>
    <property type="project" value="InterPro"/>
</dbReference>
<dbReference type="InterPro" id="IPR029062">
    <property type="entry name" value="Class_I_gatase-like"/>
</dbReference>
<dbReference type="Gene3D" id="3.20.20.80">
    <property type="entry name" value="Glycosidases"/>
    <property type="match status" value="1"/>
</dbReference>
<evidence type="ECO:0000313" key="12">
    <source>
        <dbReference type="EMBL" id="KWZ81481.1"/>
    </source>
</evidence>
<organism evidence="12 13">
    <name type="scientific">Bifidobacterium bifidum</name>
    <dbReference type="NCBI Taxonomy" id="1681"/>
    <lineage>
        <taxon>Bacteria</taxon>
        <taxon>Bacillati</taxon>
        <taxon>Actinomycetota</taxon>
        <taxon>Actinomycetes</taxon>
        <taxon>Bifidobacteriales</taxon>
        <taxon>Bifidobacteriaceae</taxon>
        <taxon>Bifidobacterium</taxon>
    </lineage>
</organism>
<dbReference type="SUPFAM" id="SSF51445">
    <property type="entry name" value="(Trans)glycosidases"/>
    <property type="match status" value="1"/>
</dbReference>
<name>A0A133KPM9_BIFBI</name>
<dbReference type="Pfam" id="PF08533">
    <property type="entry name" value="Glyco_hydro_42C"/>
    <property type="match status" value="1"/>
</dbReference>
<dbReference type="InterPro" id="IPR013739">
    <property type="entry name" value="Beta_galactosidase_C"/>
</dbReference>
<dbReference type="PANTHER" id="PTHR36447">
    <property type="entry name" value="BETA-GALACTOSIDASE GANA"/>
    <property type="match status" value="1"/>
</dbReference>
<dbReference type="Pfam" id="PF08532">
    <property type="entry name" value="Glyco_hydro_42M"/>
    <property type="match status" value="1"/>
</dbReference>
<feature type="active site" description="Nucleophile" evidence="7">
    <location>
        <position position="324"/>
    </location>
</feature>
<dbReference type="PATRIC" id="fig|1681.53.peg.931"/>
<dbReference type="PANTHER" id="PTHR36447:SF1">
    <property type="entry name" value="BETA-GALACTOSIDASE GANA"/>
    <property type="match status" value="1"/>
</dbReference>
<comment type="similarity">
    <text evidence="2 6">Belongs to the glycosyl hydrolase 42 family.</text>
</comment>
<proteinExistence type="inferred from homology"/>
<evidence type="ECO:0000256" key="1">
    <source>
        <dbReference type="ARBA" id="ARBA00001412"/>
    </source>
</evidence>
<dbReference type="Gene3D" id="2.60.40.1180">
    <property type="entry name" value="Golgi alpha-mannosidase II"/>
    <property type="match status" value="1"/>
</dbReference>
<accession>A0A133KPM9</accession>
<protein>
    <recommendedName>
        <fullName evidence="3 6">Beta-galactosidase</fullName>
        <shortName evidence="6">Beta-gal</shortName>
        <ecNumber evidence="3 6">3.2.1.23</ecNumber>
    </recommendedName>
</protein>
<dbReference type="InterPro" id="IPR017853">
    <property type="entry name" value="GH"/>
</dbReference>
<comment type="caution">
    <text evidence="12">The sequence shown here is derived from an EMBL/GenBank/DDBJ whole genome shotgun (WGS) entry which is preliminary data.</text>
</comment>
<dbReference type="InterPro" id="IPR013780">
    <property type="entry name" value="Glyco_hydro_b"/>
</dbReference>
<evidence type="ECO:0000256" key="7">
    <source>
        <dbReference type="PIRSR" id="PIRSR001084-1"/>
    </source>
</evidence>
<feature type="domain" description="Glycoside hydrolase family 42 N-terminal" evidence="9">
    <location>
        <begin position="29"/>
        <end position="400"/>
    </location>
</feature>
<feature type="binding site" evidence="8">
    <location>
        <position position="164"/>
    </location>
    <ligand>
        <name>substrate</name>
    </ligand>
</feature>
<evidence type="ECO:0000256" key="2">
    <source>
        <dbReference type="ARBA" id="ARBA00005940"/>
    </source>
</evidence>
<reference evidence="12 13" key="1">
    <citation type="submission" date="2016-01" db="EMBL/GenBank/DDBJ databases">
        <authorList>
            <person name="Oliw E.H."/>
        </authorList>
    </citation>
    <scope>NUCLEOTIDE SEQUENCE [LARGE SCALE GENOMIC DNA]</scope>
    <source>
        <strain evidence="12 13">MJR8628B</strain>
    </source>
</reference>
<dbReference type="InterPro" id="IPR013738">
    <property type="entry name" value="Beta_galactosidase_Trimer"/>
</dbReference>